<dbReference type="RefSeq" id="WP_345439027.1">
    <property type="nucleotide sequence ID" value="NZ_BAABKO010000003.1"/>
</dbReference>
<sequence length="294" mass="32555">MLAFITSLRHPQNSADYRRVEELLRLTLASTANQTSDDYVVIVVGNVRPSFELPPRVHFVPVDFPAPAPPTGPRTDRAPFVWDKGTKIGIGLAAAREHSPDHVMIFDADDFVHRDLAAFLAGRRDDRGWVVDRGWMYSRSRNAYRAQNAFNRICGTCHILPYSAYGIPDDLAVTSTQEQVAAAFGERLEAMLGAHHGAVEWHAARGRTLHAIPFRAAVYHVDTGENHSGKAMTGAARPYGRSLRRDFAIDASLGAGATWWSALRPAAIAQSVSDYASRNRRRAARFARRVLVRA</sequence>
<dbReference type="EMBL" id="BAABKO010000003">
    <property type="protein sequence ID" value="GAA4776670.1"/>
    <property type="molecule type" value="Genomic_DNA"/>
</dbReference>
<evidence type="ECO:0000313" key="2">
    <source>
        <dbReference type="Proteomes" id="UP001501645"/>
    </source>
</evidence>
<protein>
    <submittedName>
        <fullName evidence="1">Glycosyltransferase family A protein</fullName>
    </submittedName>
</protein>
<dbReference type="CDD" id="cd00761">
    <property type="entry name" value="Glyco_tranf_GTA_type"/>
    <property type="match status" value="1"/>
</dbReference>
<reference evidence="2" key="1">
    <citation type="journal article" date="2019" name="Int. J. Syst. Evol. Microbiol.">
        <title>The Global Catalogue of Microorganisms (GCM) 10K type strain sequencing project: providing services to taxonomists for standard genome sequencing and annotation.</title>
        <authorList>
            <consortium name="The Broad Institute Genomics Platform"/>
            <consortium name="The Broad Institute Genome Sequencing Center for Infectious Disease"/>
            <person name="Wu L."/>
            <person name="Ma J."/>
        </authorList>
    </citation>
    <scope>NUCLEOTIDE SEQUENCE [LARGE SCALE GENOMIC DNA]</scope>
    <source>
        <strain evidence="2">JCM 18537</strain>
    </source>
</reference>
<name>A0ABP9AA35_9MICO</name>
<dbReference type="Proteomes" id="UP001501645">
    <property type="component" value="Unassembled WGS sequence"/>
</dbReference>
<organism evidence="1 2">
    <name type="scientific">Microbacterium gilvum</name>
    <dbReference type="NCBI Taxonomy" id="1336204"/>
    <lineage>
        <taxon>Bacteria</taxon>
        <taxon>Bacillati</taxon>
        <taxon>Actinomycetota</taxon>
        <taxon>Actinomycetes</taxon>
        <taxon>Micrococcales</taxon>
        <taxon>Microbacteriaceae</taxon>
        <taxon>Microbacterium</taxon>
    </lineage>
</organism>
<accession>A0ABP9AA35</accession>
<dbReference type="InterPro" id="IPR029044">
    <property type="entry name" value="Nucleotide-diphossugar_trans"/>
</dbReference>
<gene>
    <name evidence="1" type="ORF">GCM10023351_21730</name>
</gene>
<keyword evidence="2" id="KW-1185">Reference proteome</keyword>
<evidence type="ECO:0000313" key="1">
    <source>
        <dbReference type="EMBL" id="GAA4776670.1"/>
    </source>
</evidence>
<proteinExistence type="predicted"/>
<comment type="caution">
    <text evidence="1">The sequence shown here is derived from an EMBL/GenBank/DDBJ whole genome shotgun (WGS) entry which is preliminary data.</text>
</comment>
<dbReference type="SUPFAM" id="SSF53448">
    <property type="entry name" value="Nucleotide-diphospho-sugar transferases"/>
    <property type="match status" value="1"/>
</dbReference>